<protein>
    <recommendedName>
        <fullName evidence="7">Transmembrane 9 superfamily member</fullName>
    </recommendedName>
</protein>
<evidence type="ECO:0000256" key="2">
    <source>
        <dbReference type="ARBA" id="ARBA00005227"/>
    </source>
</evidence>
<feature type="transmembrane region" description="Helical" evidence="7">
    <location>
        <begin position="529"/>
        <end position="557"/>
    </location>
</feature>
<dbReference type="STRING" id="1314777.A0A165A4A2"/>
<feature type="transmembrane region" description="Helical" evidence="7">
    <location>
        <begin position="501"/>
        <end position="523"/>
    </location>
</feature>
<sequence>MAFNTPVVLLALGTLFAQTSAFYLPGAAPRDYAPGDTVNLFVNTLTPEVGPATTKLRSFVNYDYYHPSFQFCQPDGGPKKQPESLGSILFGDRIFDSPYQIRMMENSTECQTLCTTTVSPENAKFINERIREDYALNWLVDGLPAAEMKMDPKSGEIFYDIGMFSSNFCFNLGNVVDPDHEEVEISPILNNHYDIILKYHTKDNIKYRVVGVLVWPSSNAATEGDCEVREGGKHMELSETTASTVRYTYRVMWSKSDTRWATRWDNYLHVFDPRIHWFSLINSLVIATFLCIMVSMILYRNVSRDISRYNSMDLSEDVQEDFGWKLVHGEVFRQPRWPMALSVLVGNGTQLALMVSVTLVFSLLGFLSPSNRGALATVMLVFWTLFGGIGGYASTRVYASLGGTQFRKNVFFTATLLPTFVFAIVFLLNLLLITAGSSGAVPFGTMLVIVILWFAINGPLTVVGAFIGRRHGLISNPVRVNQIPRQIPPPPRYLKPWSASLLSGVLPFGAAFVELYFVLSSLFASRAYYAFGFLSLTACIVGLTTATVTILFTYFLLCAEEYRWHWRAVFIGGGSSFWLLAYGIFYWASRLSLDSLTSVVLYLGYLFILSVFNFLITGTIGFLATYWAVRRLYSAIRVD</sequence>
<comment type="subcellular location">
    <subcellularLocation>
        <location evidence="1">Membrane</location>
        <topology evidence="1">Multi-pass membrane protein</topology>
    </subcellularLocation>
</comment>
<evidence type="ECO:0000256" key="1">
    <source>
        <dbReference type="ARBA" id="ARBA00004141"/>
    </source>
</evidence>
<evidence type="ECO:0000256" key="4">
    <source>
        <dbReference type="ARBA" id="ARBA00022729"/>
    </source>
</evidence>
<feature type="transmembrane region" description="Helical" evidence="7">
    <location>
        <begin position="445"/>
        <end position="467"/>
    </location>
</feature>
<dbReference type="OrthoDB" id="1666796at2759"/>
<keyword evidence="5 7" id="KW-1133">Transmembrane helix</keyword>
<feature type="transmembrane region" description="Helical" evidence="7">
    <location>
        <begin position="277"/>
        <end position="299"/>
    </location>
</feature>
<feature type="transmembrane region" description="Helical" evidence="7">
    <location>
        <begin position="373"/>
        <end position="398"/>
    </location>
</feature>
<organism evidence="8 9">
    <name type="scientific">Sistotremastrum niveocremeum HHB9708</name>
    <dbReference type="NCBI Taxonomy" id="1314777"/>
    <lineage>
        <taxon>Eukaryota</taxon>
        <taxon>Fungi</taxon>
        <taxon>Dikarya</taxon>
        <taxon>Basidiomycota</taxon>
        <taxon>Agaricomycotina</taxon>
        <taxon>Agaricomycetes</taxon>
        <taxon>Sistotremastrales</taxon>
        <taxon>Sistotremastraceae</taxon>
        <taxon>Sertulicium</taxon>
        <taxon>Sertulicium niveocremeum</taxon>
    </lineage>
</organism>
<keyword evidence="4 7" id="KW-0732">Signal</keyword>
<proteinExistence type="inferred from homology"/>
<evidence type="ECO:0000256" key="5">
    <source>
        <dbReference type="ARBA" id="ARBA00022989"/>
    </source>
</evidence>
<dbReference type="Pfam" id="PF02990">
    <property type="entry name" value="EMP70"/>
    <property type="match status" value="1"/>
</dbReference>
<dbReference type="Proteomes" id="UP000076722">
    <property type="component" value="Unassembled WGS sequence"/>
</dbReference>
<dbReference type="PANTHER" id="PTHR10766:SF111">
    <property type="entry name" value="TRANSMEMBRANE 9 SUPERFAMILY MEMBER 2"/>
    <property type="match status" value="1"/>
</dbReference>
<feature type="transmembrane region" description="Helical" evidence="7">
    <location>
        <begin position="600"/>
        <end position="629"/>
    </location>
</feature>
<keyword evidence="3 7" id="KW-0812">Transmembrane</keyword>
<dbReference type="InterPro" id="IPR004240">
    <property type="entry name" value="EMP70"/>
</dbReference>
<evidence type="ECO:0000256" key="7">
    <source>
        <dbReference type="RuleBase" id="RU363079"/>
    </source>
</evidence>
<dbReference type="PANTHER" id="PTHR10766">
    <property type="entry name" value="TRANSMEMBRANE 9 SUPERFAMILY PROTEIN"/>
    <property type="match status" value="1"/>
</dbReference>
<dbReference type="EMBL" id="KV419395">
    <property type="protein sequence ID" value="KZS98463.1"/>
    <property type="molecule type" value="Genomic_DNA"/>
</dbReference>
<dbReference type="GO" id="GO:0007034">
    <property type="term" value="P:vacuolar transport"/>
    <property type="evidence" value="ECO:0007669"/>
    <property type="project" value="TreeGrafter"/>
</dbReference>
<dbReference type="AlphaFoldDB" id="A0A165A4A2"/>
<dbReference type="GO" id="GO:0005737">
    <property type="term" value="C:cytoplasm"/>
    <property type="evidence" value="ECO:0007669"/>
    <property type="project" value="UniProtKB-ARBA"/>
</dbReference>
<dbReference type="GO" id="GO:0016020">
    <property type="term" value="C:membrane"/>
    <property type="evidence" value="ECO:0007669"/>
    <property type="project" value="UniProtKB-SubCell"/>
</dbReference>
<feature type="chain" id="PRO_5007748280" description="Transmembrane 9 superfamily member" evidence="7">
    <location>
        <begin position="22"/>
        <end position="639"/>
    </location>
</feature>
<evidence type="ECO:0000256" key="6">
    <source>
        <dbReference type="ARBA" id="ARBA00023136"/>
    </source>
</evidence>
<feature type="transmembrane region" description="Helical" evidence="7">
    <location>
        <begin position="569"/>
        <end position="588"/>
    </location>
</feature>
<dbReference type="GO" id="GO:0072657">
    <property type="term" value="P:protein localization to membrane"/>
    <property type="evidence" value="ECO:0007669"/>
    <property type="project" value="TreeGrafter"/>
</dbReference>
<evidence type="ECO:0000313" key="9">
    <source>
        <dbReference type="Proteomes" id="UP000076722"/>
    </source>
</evidence>
<accession>A0A165A4A2</accession>
<feature type="transmembrane region" description="Helical" evidence="7">
    <location>
        <begin position="410"/>
        <end position="433"/>
    </location>
</feature>
<gene>
    <name evidence="8" type="ORF">SISNIDRAFT_481200</name>
</gene>
<name>A0A165A4A2_9AGAM</name>
<keyword evidence="6 7" id="KW-0472">Membrane</keyword>
<feature type="signal peptide" evidence="7">
    <location>
        <begin position="1"/>
        <end position="21"/>
    </location>
</feature>
<comment type="similarity">
    <text evidence="2 7">Belongs to the nonaspanin (TM9SF) (TC 9.A.2) family.</text>
</comment>
<feature type="transmembrane region" description="Helical" evidence="7">
    <location>
        <begin position="343"/>
        <end position="367"/>
    </location>
</feature>
<reference evidence="8 9" key="1">
    <citation type="journal article" date="2016" name="Mol. Biol. Evol.">
        <title>Comparative Genomics of Early-Diverging Mushroom-Forming Fungi Provides Insights into the Origins of Lignocellulose Decay Capabilities.</title>
        <authorList>
            <person name="Nagy L.G."/>
            <person name="Riley R."/>
            <person name="Tritt A."/>
            <person name="Adam C."/>
            <person name="Daum C."/>
            <person name="Floudas D."/>
            <person name="Sun H."/>
            <person name="Yadav J.S."/>
            <person name="Pangilinan J."/>
            <person name="Larsson K.H."/>
            <person name="Matsuura K."/>
            <person name="Barry K."/>
            <person name="Labutti K."/>
            <person name="Kuo R."/>
            <person name="Ohm R.A."/>
            <person name="Bhattacharya S.S."/>
            <person name="Shirouzu T."/>
            <person name="Yoshinaga Y."/>
            <person name="Martin F.M."/>
            <person name="Grigoriev I.V."/>
            <person name="Hibbett D.S."/>
        </authorList>
    </citation>
    <scope>NUCLEOTIDE SEQUENCE [LARGE SCALE GENOMIC DNA]</scope>
    <source>
        <strain evidence="8 9">HHB9708</strain>
    </source>
</reference>
<keyword evidence="9" id="KW-1185">Reference proteome</keyword>
<evidence type="ECO:0000256" key="3">
    <source>
        <dbReference type="ARBA" id="ARBA00022692"/>
    </source>
</evidence>
<evidence type="ECO:0000313" key="8">
    <source>
        <dbReference type="EMBL" id="KZS98463.1"/>
    </source>
</evidence>